<keyword evidence="9" id="KW-1185">Reference proteome</keyword>
<comment type="subcellular location">
    <subcellularLocation>
        <location evidence="1">Nucleus</location>
    </subcellularLocation>
</comment>
<name>W2S9T8_CYPE1</name>
<dbReference type="RefSeq" id="XP_008712568.1">
    <property type="nucleotide sequence ID" value="XM_008714346.1"/>
</dbReference>
<evidence type="ECO:0000256" key="3">
    <source>
        <dbReference type="ARBA" id="ARBA00023125"/>
    </source>
</evidence>
<feature type="region of interest" description="Disordered" evidence="6">
    <location>
        <begin position="1"/>
        <end position="44"/>
    </location>
</feature>
<protein>
    <recommendedName>
        <fullName evidence="7">Xylanolytic transcriptional activator regulatory domain-containing protein</fullName>
    </recommendedName>
</protein>
<feature type="domain" description="Xylanolytic transcriptional activator regulatory" evidence="7">
    <location>
        <begin position="222"/>
        <end position="294"/>
    </location>
</feature>
<evidence type="ECO:0000259" key="7">
    <source>
        <dbReference type="SMART" id="SM00906"/>
    </source>
</evidence>
<evidence type="ECO:0000256" key="6">
    <source>
        <dbReference type="SAM" id="MobiDB-lite"/>
    </source>
</evidence>
<keyword evidence="3" id="KW-0238">DNA-binding</keyword>
<dbReference type="HOGENOM" id="CLU_006926_1_2_1"/>
<evidence type="ECO:0000256" key="1">
    <source>
        <dbReference type="ARBA" id="ARBA00004123"/>
    </source>
</evidence>
<proteinExistence type="predicted"/>
<dbReference type="SMART" id="SM00906">
    <property type="entry name" value="Fungal_trans"/>
    <property type="match status" value="1"/>
</dbReference>
<dbReference type="OrthoDB" id="3990906at2759"/>
<feature type="compositionally biased region" description="Basic and acidic residues" evidence="6">
    <location>
        <begin position="34"/>
        <end position="44"/>
    </location>
</feature>
<dbReference type="CDD" id="cd12148">
    <property type="entry name" value="fungal_TF_MHR"/>
    <property type="match status" value="1"/>
</dbReference>
<organism evidence="8 9">
    <name type="scientific">Cyphellophora europaea (strain CBS 101466)</name>
    <name type="common">Phialophora europaea</name>
    <dbReference type="NCBI Taxonomy" id="1220924"/>
    <lineage>
        <taxon>Eukaryota</taxon>
        <taxon>Fungi</taxon>
        <taxon>Dikarya</taxon>
        <taxon>Ascomycota</taxon>
        <taxon>Pezizomycotina</taxon>
        <taxon>Eurotiomycetes</taxon>
        <taxon>Chaetothyriomycetidae</taxon>
        <taxon>Chaetothyriales</taxon>
        <taxon>Cyphellophoraceae</taxon>
        <taxon>Cyphellophora</taxon>
    </lineage>
</organism>
<dbReference type="eggNOG" id="ENOG502RZ2S">
    <property type="taxonomic scope" value="Eukaryota"/>
</dbReference>
<keyword evidence="2" id="KW-0805">Transcription regulation</keyword>
<dbReference type="InterPro" id="IPR051711">
    <property type="entry name" value="Stress_Response_Reg"/>
</dbReference>
<evidence type="ECO:0000256" key="2">
    <source>
        <dbReference type="ARBA" id="ARBA00023015"/>
    </source>
</evidence>
<dbReference type="GO" id="GO:0005634">
    <property type="term" value="C:nucleus"/>
    <property type="evidence" value="ECO:0007669"/>
    <property type="project" value="UniProtKB-SubCell"/>
</dbReference>
<dbReference type="InParanoid" id="W2S9T8"/>
<dbReference type="PANTHER" id="PTHR47540">
    <property type="entry name" value="THIAMINE REPRESSIBLE GENES REGULATORY PROTEIN THI5"/>
    <property type="match status" value="1"/>
</dbReference>
<dbReference type="GeneID" id="19977012"/>
<dbReference type="Proteomes" id="UP000030752">
    <property type="component" value="Unassembled WGS sequence"/>
</dbReference>
<evidence type="ECO:0000256" key="4">
    <source>
        <dbReference type="ARBA" id="ARBA00023163"/>
    </source>
</evidence>
<feature type="compositionally biased region" description="Polar residues" evidence="6">
    <location>
        <begin position="21"/>
        <end position="33"/>
    </location>
</feature>
<keyword evidence="4" id="KW-0804">Transcription</keyword>
<sequence>MSPQRRDEAILGTPIPDRGRNTSGDVSRASSHVPTDRDIRNPLHEPRNVFQYDQASRQQFIGESTCSLFGDRLLQCLNPQATVMASEYRYTQGDAFARQTGEMPSVKLPERIRANLLVRVAIRFIGQDYHFFLKEDFLQQLDRAYITGEYDAVWACKFFATLALGELYSTAAPSDGIVPGTEYFLTALELLQDLYEEPTTSQVETMLLFCFYSNALGRVKSAHVHAGIALRLSTCLGLHRSMPAGLTPVEQEHRIRLWWTVYIFDRSTSTRLGQPLSIQDADIEVGMPSEKLPPEAQDKFDSPAHLIINIKLSRIVGCILRDIYGVSSRSSNSFVSNVRNILKQLKELDANMPDSLRLKHSTSHRHVASLHLHFNQCIILTTRPILLHVLKAKNPFGANKAVTPPISDTAKMLAESCISAARTSNSLLSQLFVENALATYGYFDAHHLFSSTLVLIISAIISPNSSDSDAVQTAFHLLKTMRDNGNMAAYQYYARLAHIQWSVGRFRARSTNKDTALEPLPVTDTPVSLPEEAAESLDVNNYDWNTFLAPSDPLANYDWSGTGPAVDPLDNPLLQTFLDHTDASWDESLGLTNEDMDLLL</sequence>
<dbReference type="EMBL" id="KB822713">
    <property type="protein sequence ID" value="ETN44798.1"/>
    <property type="molecule type" value="Genomic_DNA"/>
</dbReference>
<dbReference type="InterPro" id="IPR007219">
    <property type="entry name" value="XnlR_reg_dom"/>
</dbReference>
<dbReference type="STRING" id="1220924.W2S9T8"/>
<dbReference type="AlphaFoldDB" id="W2S9T8"/>
<keyword evidence="5" id="KW-0539">Nucleus</keyword>
<evidence type="ECO:0000313" key="8">
    <source>
        <dbReference type="EMBL" id="ETN44798.1"/>
    </source>
</evidence>
<evidence type="ECO:0000313" key="9">
    <source>
        <dbReference type="Proteomes" id="UP000030752"/>
    </source>
</evidence>
<dbReference type="GO" id="GO:0006351">
    <property type="term" value="P:DNA-templated transcription"/>
    <property type="evidence" value="ECO:0007669"/>
    <property type="project" value="InterPro"/>
</dbReference>
<gene>
    <name evidence="8" type="ORF">HMPREF1541_09673</name>
</gene>
<dbReference type="GO" id="GO:0045944">
    <property type="term" value="P:positive regulation of transcription by RNA polymerase II"/>
    <property type="evidence" value="ECO:0007669"/>
    <property type="project" value="TreeGrafter"/>
</dbReference>
<dbReference type="VEuPathDB" id="FungiDB:HMPREF1541_09673"/>
<dbReference type="GO" id="GO:0008270">
    <property type="term" value="F:zinc ion binding"/>
    <property type="evidence" value="ECO:0007669"/>
    <property type="project" value="InterPro"/>
</dbReference>
<reference evidence="8 9" key="1">
    <citation type="submission" date="2013-03" db="EMBL/GenBank/DDBJ databases">
        <title>The Genome Sequence of Phialophora europaea CBS 101466.</title>
        <authorList>
            <consortium name="The Broad Institute Genomics Platform"/>
            <person name="Cuomo C."/>
            <person name="de Hoog S."/>
            <person name="Gorbushina A."/>
            <person name="Walker B."/>
            <person name="Young S.K."/>
            <person name="Zeng Q."/>
            <person name="Gargeya S."/>
            <person name="Fitzgerald M."/>
            <person name="Haas B."/>
            <person name="Abouelleil A."/>
            <person name="Allen A.W."/>
            <person name="Alvarado L."/>
            <person name="Arachchi H.M."/>
            <person name="Berlin A.M."/>
            <person name="Chapman S.B."/>
            <person name="Gainer-Dewar J."/>
            <person name="Goldberg J."/>
            <person name="Griggs A."/>
            <person name="Gujja S."/>
            <person name="Hansen M."/>
            <person name="Howarth C."/>
            <person name="Imamovic A."/>
            <person name="Ireland A."/>
            <person name="Larimer J."/>
            <person name="McCowan C."/>
            <person name="Murphy C."/>
            <person name="Pearson M."/>
            <person name="Poon T.W."/>
            <person name="Priest M."/>
            <person name="Roberts A."/>
            <person name="Saif S."/>
            <person name="Shea T."/>
            <person name="Sisk P."/>
            <person name="Sykes S."/>
            <person name="Wortman J."/>
            <person name="Nusbaum C."/>
            <person name="Birren B."/>
        </authorList>
    </citation>
    <scope>NUCLEOTIDE SEQUENCE [LARGE SCALE GENOMIC DNA]</scope>
    <source>
        <strain evidence="8 9">CBS 101466</strain>
    </source>
</reference>
<dbReference type="GO" id="GO:0043565">
    <property type="term" value="F:sequence-specific DNA binding"/>
    <property type="evidence" value="ECO:0007669"/>
    <property type="project" value="TreeGrafter"/>
</dbReference>
<dbReference type="PANTHER" id="PTHR47540:SF6">
    <property type="entry name" value="ZN(II)2CYS6 TRANSCRIPTION FACTOR (EUROFUNG)"/>
    <property type="match status" value="1"/>
</dbReference>
<evidence type="ECO:0000256" key="5">
    <source>
        <dbReference type="ARBA" id="ARBA00023242"/>
    </source>
</evidence>
<accession>W2S9T8</accession>
<dbReference type="Pfam" id="PF04082">
    <property type="entry name" value="Fungal_trans"/>
    <property type="match status" value="1"/>
</dbReference>